<dbReference type="InterPro" id="IPR002110">
    <property type="entry name" value="Ankyrin_rpt"/>
</dbReference>
<feature type="region of interest" description="Actin-binding" evidence="9">
    <location>
        <begin position="951"/>
        <end position="973"/>
    </location>
</feature>
<evidence type="ECO:0000259" key="12">
    <source>
        <dbReference type="PROSITE" id="PS51456"/>
    </source>
</evidence>
<dbReference type="PANTHER" id="PTHR13140:SF845">
    <property type="entry name" value="MYOSIN-LIKE PROTEIN"/>
    <property type="match status" value="1"/>
</dbReference>
<sequence>MRTWTDPSPHALCHGANTVEENAHVWLRSPKSEWGWLPGKIRRKALVPKKQHKNARREAYKERTASMGSYARSKMTNQPSFMASVQNIGGDKNPLVKKLEDSRRTELQTLMRDRTLPKDEKKAKMDAVKEKYNQLVAEVEVNAANGSTGGEGGPDAAPQEPEEEMIIELTIVDDFTGMEDEGNFYSGLKSFNEIVYVDPAVQREEHPDIKLRNMGISGSANAIPFYGESNVMNRGVSGRNLVEKDNDKSKSRVKIDSVAGGVDDLIGLTHLHEPAILHALRLRYDADTIYTSTGPILLAINPFKRMPGVYAKELMHLYREQGEEAAHGSSAAGTGAASQKSLANGATKKTPLSKKASTRTWASKDGRPKCDDGQPIPRIFLHRSTGKLPPHVYQAADDAYRAMMRGIGMKSIMKGGGRGLSSRGGRGGRPGQVARLSEDEIPTNQSILVSGESGAGKTVTTKIVLNYFAMLSQKIQERARTDSTTTPAKNGGRRSSKSSAILDDTSIESKVLQSNPILEAFGNARTIRNDNSSRFGKYINIAFTDRGQLSRASIDTYLLEKVRLIHQTNGERNFHVFYQFLGAARDDERRDLLLNGYTVHDFHLTNQSATYDRRDNVDDVDMHVEMVEAMNIMNFGADTTKHLMRLVVAVLFAGNMTFSNMKTAQYGDTAVLDETEASLAVAELLGVSFDNLAASLTSKVIFARGDMIHKGLDQGQAEKANEALIKSIYGAAFDFIAELINASINKGTGRIPSSGSPPKSARRQGSSVGVDEPLNIVPPGGASIGVLDIFGFETFEVNAFEQQFNRFVFKLEQQEYEREGILWKFIPFPDNQDVLDLIDKPPTGILQILDEQCIVDWGTDKKFSLSLYSTCDQISNRFHVSPAQRVSNKFAVEHYAGLVEYSTENWLEKNKDQLPAASAELLESSDFELIVRLKGAKIAMKSLGRQFSDSLKVLRSRINETMPHYVRCLKPNDALLPDNFDPKNIVEQLRYCGVLEAVRVSRAGYPTRYPHDIFMTRYYMICPNRDVDEDNLSPYHHEVSSNLTHEQKQLKRTVSRIATEIWKIESEIQKRQTSSGDAAHTKDNRHALAQPKTIEEFMRLDFSSRCAVAGLQLGKTKVFLRREAFQLMESIRNERFGKNVTSIAKNWRRFAAMKYLRDAKHAAVLIQSIIRMGLAAGKTSLLMKEFKIYLKKKNATMKIQKMYRNHYCKYFKEGAELKQRKAAVVTIQGALRGRLARKRVFGLVRSIIRFQSTIRANKQRKEYLSKIAAVTKMQSLARVLIACKVVEELRRQRAALRIQSMVRMMWVYHDFRRHVDAASLIKRAYREHLYQERRLYGTFLNNYYMLGETGDNKYVEEAKVLKRRAKLLTRHRQKIVNAKKLELNTLVEKLTLELWEPGKFESFAKPKVGFASADGIAAICQDFSPEPSIARSLPQAVPAPVGEPPSKSTKKKKFGFSVSRKKSSHNGSSKPRKGVRPNPAPLPSFAPIPQTEDEFMKRSPASRRALVGMQMADGTIYLRPETYQLLEKMRNSIVGGSSAKIQALARGMLTRSRLKKERVAAIKVQSFVRMYMEKKHLLPKKREYAATKIQSVFRMSMTRKSVWSTYWSTQNRDLFGFIKEDNWYMVEKMLHKNPLLVEEADPDSGELPLHKIVERASAWTLLIDMILTLYPKAIVHKDFAGELPIHHAARTDNLTALEIIYESYKNGAKDADGLGRLPIHVAAEHGSIEAIKFLTMNVPECAHTTTAGGGSLPVHIACKNYSSVGVITCLLRTSNKFGLVNRTDENGELPLHLLLRCGEGVDVVAVKTLLTCNLKTIGKRDKNGDIPLHIALKNKCKPAVIEALLSHFPGSSVVMDGQGHSPLHLALTNSAEDETNVSLIKYAPQMVTLKDDRTGLLPIEIATRNELSLFIVYRLLKQDMPIDLKERVQVRLIPHYFSWNHILLDVEDRYYQVVSKILQQCTQPQVLALAHVEDSEGKIALASATPICRHEIRVMLRLFNTLELVKQRPAFTNGASDTEIFYALRYEPPPEQSDLFSTDYEQKDDDRDFTEDWDDDMSHDSHADGPAGVTSEDASLSVAEKLNLIRNEQGQHVIAKITPRSDIVERELKVRKDYNLSRHYVPSVISVHHTVHHGAYQNASAEAAYCITMEGADATIEHLMLDYRRAGRAFPCNELKRIGMVLLHLHENGLVHSDFGPHSVGKFGPLFKLLGVGGCVPIGEEIDPKHGIYHSPEAITVETIEVDGAERKTARVVPVKASPAVDLWAFGHMIYESVAGTPLSAYSHRGKRVKSSNLAKIARWDDHSLERSLRFIDADDSLARDVISKLLHPDPEQRFLSIRDAIADPFFNTDAGDRKIKQVKGKVKS</sequence>
<feature type="compositionally biased region" description="Low complexity" evidence="10">
    <location>
        <begin position="327"/>
        <end position="338"/>
    </location>
</feature>
<dbReference type="InterPro" id="IPR011009">
    <property type="entry name" value="Kinase-like_dom_sf"/>
</dbReference>
<feature type="region of interest" description="Disordered" evidence="10">
    <location>
        <begin position="1435"/>
        <end position="1494"/>
    </location>
</feature>
<evidence type="ECO:0008006" key="15">
    <source>
        <dbReference type="Google" id="ProtNLM"/>
    </source>
</evidence>
<reference evidence="13 14" key="1">
    <citation type="journal article" date="2012" name="Genome Biol.">
        <title>Genome and low-iron response of an oceanic diatom adapted to chronic iron limitation.</title>
        <authorList>
            <person name="Lommer M."/>
            <person name="Specht M."/>
            <person name="Roy A.S."/>
            <person name="Kraemer L."/>
            <person name="Andreson R."/>
            <person name="Gutowska M.A."/>
            <person name="Wolf J."/>
            <person name="Bergner S.V."/>
            <person name="Schilhabel M.B."/>
            <person name="Klostermeier U.C."/>
            <person name="Beiko R.G."/>
            <person name="Rosenstiel P."/>
            <person name="Hippler M."/>
            <person name="Laroche J."/>
        </authorList>
    </citation>
    <scope>NUCLEOTIDE SEQUENCE [LARGE SCALE GENOMIC DNA]</scope>
    <source>
        <strain evidence="13 14">CCMP1005</strain>
    </source>
</reference>
<dbReference type="Gene3D" id="1.20.5.190">
    <property type="match status" value="2"/>
</dbReference>
<dbReference type="Gene3D" id="1.10.510.10">
    <property type="entry name" value="Transferase(Phosphotransferase) domain 1"/>
    <property type="match status" value="1"/>
</dbReference>
<dbReference type="SUPFAM" id="SSF48403">
    <property type="entry name" value="Ankyrin repeat"/>
    <property type="match status" value="1"/>
</dbReference>
<feature type="region of interest" description="Disordered" evidence="10">
    <location>
        <begin position="325"/>
        <end position="383"/>
    </location>
</feature>
<dbReference type="SMART" id="SM00248">
    <property type="entry name" value="ANK"/>
    <property type="match status" value="6"/>
</dbReference>
<dbReference type="PROSITE" id="PS50096">
    <property type="entry name" value="IQ"/>
    <property type="match status" value="5"/>
</dbReference>
<dbReference type="PRINTS" id="PR00193">
    <property type="entry name" value="MYOSINHEAVY"/>
</dbReference>
<gene>
    <name evidence="13" type="ORF">THAOC_22517</name>
</gene>
<keyword evidence="7 9" id="KW-0009">Actin-binding</keyword>
<evidence type="ECO:0000256" key="6">
    <source>
        <dbReference type="ARBA" id="ARBA00023175"/>
    </source>
</evidence>
<feature type="region of interest" description="Disordered" evidence="10">
    <location>
        <begin position="478"/>
        <end position="500"/>
    </location>
</feature>
<dbReference type="InterPro" id="IPR000719">
    <property type="entry name" value="Prot_kinase_dom"/>
</dbReference>
<dbReference type="EMBL" id="AGNL01028220">
    <property type="protein sequence ID" value="EJK57441.1"/>
    <property type="molecule type" value="Genomic_DNA"/>
</dbReference>
<dbReference type="SMART" id="SM00242">
    <property type="entry name" value="MYSc"/>
    <property type="match status" value="1"/>
</dbReference>
<dbReference type="Pfam" id="PF00612">
    <property type="entry name" value="IQ"/>
    <property type="match status" value="3"/>
</dbReference>
<dbReference type="GO" id="GO:0016020">
    <property type="term" value="C:membrane"/>
    <property type="evidence" value="ECO:0007669"/>
    <property type="project" value="TreeGrafter"/>
</dbReference>
<dbReference type="InterPro" id="IPR036770">
    <property type="entry name" value="Ankyrin_rpt-contain_sf"/>
</dbReference>
<dbReference type="eggNOG" id="KOG0160">
    <property type="taxonomic scope" value="Eukaryota"/>
</dbReference>
<dbReference type="eggNOG" id="KOG0513">
    <property type="taxonomic scope" value="Eukaryota"/>
</dbReference>
<feature type="compositionally biased region" description="Basic and acidic residues" evidence="10">
    <location>
        <begin position="362"/>
        <end position="372"/>
    </location>
</feature>
<organism evidence="13 14">
    <name type="scientific">Thalassiosira oceanica</name>
    <name type="common">Marine diatom</name>
    <dbReference type="NCBI Taxonomy" id="159749"/>
    <lineage>
        <taxon>Eukaryota</taxon>
        <taxon>Sar</taxon>
        <taxon>Stramenopiles</taxon>
        <taxon>Ochrophyta</taxon>
        <taxon>Bacillariophyta</taxon>
        <taxon>Coscinodiscophyceae</taxon>
        <taxon>Thalassiosirophycidae</taxon>
        <taxon>Thalassiosirales</taxon>
        <taxon>Thalassiosiraceae</taxon>
        <taxon>Thalassiosira</taxon>
    </lineage>
</organism>
<dbReference type="SMART" id="SM00220">
    <property type="entry name" value="S_TKc"/>
    <property type="match status" value="1"/>
</dbReference>
<evidence type="ECO:0000256" key="8">
    <source>
        <dbReference type="ARBA" id="ARBA00023305"/>
    </source>
</evidence>
<dbReference type="Gene3D" id="3.40.850.10">
    <property type="entry name" value="Kinesin motor domain"/>
    <property type="match status" value="2"/>
</dbReference>
<evidence type="ECO:0000256" key="7">
    <source>
        <dbReference type="ARBA" id="ARBA00023203"/>
    </source>
</evidence>
<evidence type="ECO:0000256" key="1">
    <source>
        <dbReference type="ARBA" id="ARBA00006998"/>
    </source>
</evidence>
<dbReference type="InterPro" id="IPR001609">
    <property type="entry name" value="Myosin_head_motor_dom-like"/>
</dbReference>
<feature type="region of interest" description="Disordered" evidence="10">
    <location>
        <begin position="2046"/>
        <end position="2072"/>
    </location>
</feature>
<dbReference type="PANTHER" id="PTHR13140">
    <property type="entry name" value="MYOSIN"/>
    <property type="match status" value="1"/>
</dbReference>
<dbReference type="OrthoDB" id="6108017at2759"/>
<feature type="domain" description="Myosin motor" evidence="12">
    <location>
        <begin position="260"/>
        <end position="1133"/>
    </location>
</feature>
<dbReference type="GO" id="GO:0005737">
    <property type="term" value="C:cytoplasm"/>
    <property type="evidence" value="ECO:0007669"/>
    <property type="project" value="TreeGrafter"/>
</dbReference>
<dbReference type="Gene3D" id="1.25.40.20">
    <property type="entry name" value="Ankyrin repeat-containing domain"/>
    <property type="match status" value="1"/>
</dbReference>
<protein>
    <recommendedName>
        <fullName evidence="15">Myosin motor domain-containing protein</fullName>
    </recommendedName>
</protein>
<proteinExistence type="inferred from homology"/>
<dbReference type="PROSITE" id="PS51456">
    <property type="entry name" value="MYOSIN_MOTOR"/>
    <property type="match status" value="1"/>
</dbReference>
<dbReference type="SUPFAM" id="SSF52540">
    <property type="entry name" value="P-loop containing nucleoside triphosphate hydrolases"/>
    <property type="match status" value="3"/>
</dbReference>
<comment type="caution">
    <text evidence="13">The sequence shown here is derived from an EMBL/GenBank/DDBJ whole genome shotgun (WGS) entry which is preliminary data.</text>
</comment>
<dbReference type="GO" id="GO:0007015">
    <property type="term" value="P:actin filament organization"/>
    <property type="evidence" value="ECO:0007669"/>
    <property type="project" value="TreeGrafter"/>
</dbReference>
<accession>K0S942</accession>
<dbReference type="Gene3D" id="1.10.10.820">
    <property type="match status" value="1"/>
</dbReference>
<keyword evidence="3 9" id="KW-0547">Nucleotide-binding</keyword>
<comment type="similarity">
    <text evidence="1">In the C-terminal section; belongs to the TRAFAC class myosin-kinesin ATPase superfamily. Myosin family.</text>
</comment>
<feature type="domain" description="Protein kinase" evidence="11">
    <location>
        <begin position="2056"/>
        <end position="2347"/>
    </location>
</feature>
<keyword evidence="4 9" id="KW-0067">ATP-binding</keyword>
<name>K0S942_THAOC</name>
<evidence type="ECO:0000256" key="2">
    <source>
        <dbReference type="ARBA" id="ARBA00022606"/>
    </source>
</evidence>
<dbReference type="PROSITE" id="PS50011">
    <property type="entry name" value="PROTEIN_KINASE_DOM"/>
    <property type="match status" value="1"/>
</dbReference>
<dbReference type="Gene3D" id="1.20.58.530">
    <property type="match status" value="1"/>
</dbReference>
<keyword evidence="6 9" id="KW-0505">Motor protein</keyword>
<dbReference type="Gene3D" id="1.20.120.720">
    <property type="entry name" value="Myosin VI head, motor domain, U50 subdomain"/>
    <property type="match status" value="1"/>
</dbReference>
<keyword evidence="5 9" id="KW-0518">Myosin</keyword>
<evidence type="ECO:0000256" key="4">
    <source>
        <dbReference type="ARBA" id="ARBA00022840"/>
    </source>
</evidence>
<keyword evidence="2" id="KW-0716">Sensory transduction</keyword>
<dbReference type="InterPro" id="IPR036961">
    <property type="entry name" value="Kinesin_motor_dom_sf"/>
</dbReference>
<dbReference type="GO" id="GO:0005524">
    <property type="term" value="F:ATP binding"/>
    <property type="evidence" value="ECO:0007669"/>
    <property type="project" value="UniProtKB-UniRule"/>
</dbReference>
<evidence type="ECO:0000313" key="13">
    <source>
        <dbReference type="EMBL" id="EJK57441.1"/>
    </source>
</evidence>
<dbReference type="CDD" id="cd00124">
    <property type="entry name" value="MYSc"/>
    <property type="match status" value="1"/>
</dbReference>
<dbReference type="Pfam" id="PF00063">
    <property type="entry name" value="Myosin_head"/>
    <property type="match status" value="3"/>
</dbReference>
<feature type="compositionally biased region" description="Polar residues" evidence="10">
    <location>
        <begin position="748"/>
        <end position="767"/>
    </location>
</feature>
<comment type="similarity">
    <text evidence="9">Belongs to the TRAFAC class myosin-kinesin ATPase superfamily. Myosin family.</text>
</comment>
<feature type="compositionally biased region" description="Basic residues" evidence="10">
    <location>
        <begin position="1448"/>
        <end position="1475"/>
    </location>
</feature>
<keyword evidence="14" id="KW-1185">Reference proteome</keyword>
<evidence type="ECO:0000256" key="5">
    <source>
        <dbReference type="ARBA" id="ARBA00023123"/>
    </source>
</evidence>
<dbReference type="SUPFAM" id="SSF56112">
    <property type="entry name" value="Protein kinase-like (PK-like)"/>
    <property type="match status" value="1"/>
</dbReference>
<dbReference type="SMART" id="SM00015">
    <property type="entry name" value="IQ"/>
    <property type="match status" value="8"/>
</dbReference>
<dbReference type="Gene3D" id="1.20.5.4820">
    <property type="match status" value="1"/>
</dbReference>
<dbReference type="Proteomes" id="UP000266841">
    <property type="component" value="Unassembled WGS sequence"/>
</dbReference>
<keyword evidence="8" id="KW-0844">Vision</keyword>
<dbReference type="InterPro" id="IPR000048">
    <property type="entry name" value="IQ_motif_EF-hand-BS"/>
</dbReference>
<evidence type="ECO:0000256" key="10">
    <source>
        <dbReference type="SAM" id="MobiDB-lite"/>
    </source>
</evidence>
<dbReference type="InterPro" id="IPR027417">
    <property type="entry name" value="P-loop_NTPase"/>
</dbReference>
<feature type="region of interest" description="Disordered" evidence="10">
    <location>
        <begin position="748"/>
        <end position="773"/>
    </location>
</feature>
<feature type="binding site" evidence="9">
    <location>
        <begin position="451"/>
        <end position="458"/>
    </location>
    <ligand>
        <name>ATP</name>
        <dbReference type="ChEBI" id="CHEBI:30616"/>
    </ligand>
</feature>
<evidence type="ECO:0000259" key="11">
    <source>
        <dbReference type="PROSITE" id="PS50011"/>
    </source>
</evidence>
<dbReference type="GO" id="GO:0051015">
    <property type="term" value="F:actin filament binding"/>
    <property type="evidence" value="ECO:0007669"/>
    <property type="project" value="TreeGrafter"/>
</dbReference>
<dbReference type="GO" id="GO:0016459">
    <property type="term" value="C:myosin complex"/>
    <property type="evidence" value="ECO:0007669"/>
    <property type="project" value="UniProtKB-KW"/>
</dbReference>
<dbReference type="GO" id="GO:0000146">
    <property type="term" value="F:microfilament motor activity"/>
    <property type="evidence" value="ECO:0007669"/>
    <property type="project" value="TreeGrafter"/>
</dbReference>
<evidence type="ECO:0000256" key="9">
    <source>
        <dbReference type="PROSITE-ProRule" id="PRU00782"/>
    </source>
</evidence>
<dbReference type="GO" id="GO:0004672">
    <property type="term" value="F:protein kinase activity"/>
    <property type="evidence" value="ECO:0007669"/>
    <property type="project" value="InterPro"/>
</dbReference>
<evidence type="ECO:0000313" key="14">
    <source>
        <dbReference type="Proteomes" id="UP000266841"/>
    </source>
</evidence>
<evidence type="ECO:0000256" key="3">
    <source>
        <dbReference type="ARBA" id="ARBA00022741"/>
    </source>
</evidence>